<evidence type="ECO:0000256" key="1">
    <source>
        <dbReference type="ARBA" id="ARBA00004651"/>
    </source>
</evidence>
<evidence type="ECO:0000256" key="5">
    <source>
        <dbReference type="ARBA" id="ARBA00023136"/>
    </source>
</evidence>
<keyword evidence="2" id="KW-1003">Cell membrane</keyword>
<dbReference type="eggNOG" id="COG0577">
    <property type="taxonomic scope" value="Bacteria"/>
</dbReference>
<dbReference type="PANTHER" id="PTHR30572:SF4">
    <property type="entry name" value="ABC TRANSPORTER PERMEASE YTRF"/>
    <property type="match status" value="1"/>
</dbReference>
<reference evidence="10 11" key="1">
    <citation type="submission" date="2014-03" db="EMBL/GenBank/DDBJ databases">
        <title>Genome sequence of Clostridium litorale W6, DSM 5388.</title>
        <authorList>
            <person name="Poehlein A."/>
            <person name="Jagirdar A."/>
            <person name="Khonsari B."/>
            <person name="Chibani C.M."/>
            <person name="Gutierrez Gutierrez D.A."/>
            <person name="Davydova E."/>
            <person name="Alghaithi H.S."/>
            <person name="Nair K.P."/>
            <person name="Dhamotharan K."/>
            <person name="Chandran L."/>
            <person name="G W."/>
            <person name="Daniel R."/>
        </authorList>
    </citation>
    <scope>NUCLEOTIDE SEQUENCE [LARGE SCALE GENOMIC DNA]</scope>
    <source>
        <strain evidence="10 11">W6</strain>
    </source>
</reference>
<dbReference type="GO" id="GO:0016787">
    <property type="term" value="F:hydrolase activity"/>
    <property type="evidence" value="ECO:0007669"/>
    <property type="project" value="UniProtKB-KW"/>
</dbReference>
<comment type="subcellular location">
    <subcellularLocation>
        <location evidence="1">Cell membrane</location>
        <topology evidence="1">Multi-pass membrane protein</topology>
    </subcellularLocation>
</comment>
<evidence type="ECO:0000256" key="7">
    <source>
        <dbReference type="SAM" id="Phobius"/>
    </source>
</evidence>
<dbReference type="AlphaFoldDB" id="A0A069RLF8"/>
<keyword evidence="10" id="KW-0067">ATP-binding</keyword>
<evidence type="ECO:0000313" key="10">
    <source>
        <dbReference type="EMBL" id="KDR95037.1"/>
    </source>
</evidence>
<comment type="similarity">
    <text evidence="6">Belongs to the ABC-4 integral membrane protein family.</text>
</comment>
<dbReference type="GO" id="GO:0022857">
    <property type="term" value="F:transmembrane transporter activity"/>
    <property type="evidence" value="ECO:0007669"/>
    <property type="project" value="TreeGrafter"/>
</dbReference>
<dbReference type="OrthoDB" id="9770036at2"/>
<evidence type="ECO:0000256" key="6">
    <source>
        <dbReference type="ARBA" id="ARBA00038076"/>
    </source>
</evidence>
<feature type="domain" description="MacB-like periplasmic core" evidence="9">
    <location>
        <begin position="21"/>
        <end position="249"/>
    </location>
</feature>
<dbReference type="InterPro" id="IPR003838">
    <property type="entry name" value="ABC3_permease_C"/>
</dbReference>
<dbReference type="Pfam" id="PF02687">
    <property type="entry name" value="FtsX"/>
    <property type="match status" value="1"/>
</dbReference>
<dbReference type="GO" id="GO:0005524">
    <property type="term" value="F:ATP binding"/>
    <property type="evidence" value="ECO:0007669"/>
    <property type="project" value="UniProtKB-KW"/>
</dbReference>
<dbReference type="PANTHER" id="PTHR30572">
    <property type="entry name" value="MEMBRANE COMPONENT OF TRANSPORTER-RELATED"/>
    <property type="match status" value="1"/>
</dbReference>
<feature type="transmembrane region" description="Helical" evidence="7">
    <location>
        <begin position="21"/>
        <end position="42"/>
    </location>
</feature>
<dbReference type="Pfam" id="PF12704">
    <property type="entry name" value="MacB_PCD"/>
    <property type="match status" value="1"/>
</dbReference>
<dbReference type="EMBL" id="JJMM01000011">
    <property type="protein sequence ID" value="KDR95037.1"/>
    <property type="molecule type" value="Genomic_DNA"/>
</dbReference>
<keyword evidence="5 7" id="KW-0472">Membrane</keyword>
<dbReference type="STRING" id="1121324.CLIT_11c00640"/>
<accession>A0A069RLF8</accession>
<name>A0A069RLF8_PEPLI</name>
<evidence type="ECO:0000313" key="11">
    <source>
        <dbReference type="Proteomes" id="UP000027946"/>
    </source>
</evidence>
<dbReference type="EC" id="3.6.3.-" evidence="10"/>
<comment type="caution">
    <text evidence="10">The sequence shown here is derived from an EMBL/GenBank/DDBJ whole genome shotgun (WGS) entry which is preliminary data.</text>
</comment>
<evidence type="ECO:0000256" key="3">
    <source>
        <dbReference type="ARBA" id="ARBA00022692"/>
    </source>
</evidence>
<feature type="transmembrane region" description="Helical" evidence="7">
    <location>
        <begin position="376"/>
        <end position="396"/>
    </location>
</feature>
<sequence>MNIFETFRVAMSSIWANKMRSFLTMLGIIIGIASVITIMALGQGSQERIGQEFETFGVNRLFISLNWQNENVDIMRDGFTDSDIEVISSVFSEDIVAASPRVDAQAEVKTRKTTERVDVRGVYENYNVIEDVNLIKGRFIKKEDMLSQRRVAVIDKSLSKNVFNNENPLGKQLNVDIGGKKVNLTIIGIYEKPESVFEQLAQTLGAVPSTTLYCPVTTLKNLIDSPSKYFSFEVSVRRTEEADLIKNRIVNFIKKRKMKSDIQGEEYYVGVSAIEQMQQLDIVLGVISTVMGAIAAISLVVGGIGIMNIMLVSVTERTREIGIRKAIGATKRSILMQFLVESMIISGIGGIAGTLFGVGVAAVAGRIMGFEGSVNIAIVIIAVSFSCGVGIFFGIYPANKAANMDPIEALRYE</sequence>
<keyword evidence="3 7" id="KW-0812">Transmembrane</keyword>
<proteinExistence type="inferred from homology"/>
<evidence type="ECO:0000256" key="4">
    <source>
        <dbReference type="ARBA" id="ARBA00022989"/>
    </source>
</evidence>
<keyword evidence="11" id="KW-1185">Reference proteome</keyword>
<dbReference type="InterPro" id="IPR025857">
    <property type="entry name" value="MacB_PCD"/>
</dbReference>
<gene>
    <name evidence="10" type="primary">macB</name>
    <name evidence="10" type="ORF">CLIT_11c00640</name>
</gene>
<dbReference type="RefSeq" id="WP_038264894.1">
    <property type="nucleotide sequence ID" value="NZ_FSRH01000002.1"/>
</dbReference>
<feature type="domain" description="ABC3 transporter permease C-terminal" evidence="8">
    <location>
        <begin position="293"/>
        <end position="406"/>
    </location>
</feature>
<evidence type="ECO:0000259" key="8">
    <source>
        <dbReference type="Pfam" id="PF02687"/>
    </source>
</evidence>
<protein>
    <submittedName>
        <fullName evidence="10">Macrolide export ATP-binding/permease protein MacB</fullName>
        <ecNumber evidence="10">3.6.3.-</ecNumber>
    </submittedName>
</protein>
<feature type="transmembrane region" description="Helical" evidence="7">
    <location>
        <begin position="334"/>
        <end position="364"/>
    </location>
</feature>
<feature type="transmembrane region" description="Helical" evidence="7">
    <location>
        <begin position="282"/>
        <end position="313"/>
    </location>
</feature>
<organism evidence="10 11">
    <name type="scientific">Peptoclostridium litorale DSM 5388</name>
    <dbReference type="NCBI Taxonomy" id="1121324"/>
    <lineage>
        <taxon>Bacteria</taxon>
        <taxon>Bacillati</taxon>
        <taxon>Bacillota</taxon>
        <taxon>Clostridia</taxon>
        <taxon>Peptostreptococcales</taxon>
        <taxon>Peptoclostridiaceae</taxon>
        <taxon>Peptoclostridium</taxon>
    </lineage>
</organism>
<dbReference type="GO" id="GO:0005886">
    <property type="term" value="C:plasma membrane"/>
    <property type="evidence" value="ECO:0007669"/>
    <property type="project" value="UniProtKB-SubCell"/>
</dbReference>
<dbReference type="InterPro" id="IPR050250">
    <property type="entry name" value="Macrolide_Exporter_MacB"/>
</dbReference>
<evidence type="ECO:0000256" key="2">
    <source>
        <dbReference type="ARBA" id="ARBA00022475"/>
    </source>
</evidence>
<keyword evidence="10" id="KW-0378">Hydrolase</keyword>
<dbReference type="Proteomes" id="UP000027946">
    <property type="component" value="Unassembled WGS sequence"/>
</dbReference>
<keyword evidence="4 7" id="KW-1133">Transmembrane helix</keyword>
<keyword evidence="10" id="KW-0547">Nucleotide-binding</keyword>
<evidence type="ECO:0000259" key="9">
    <source>
        <dbReference type="Pfam" id="PF12704"/>
    </source>
</evidence>